<dbReference type="OrthoDB" id="786450at2759"/>
<proteinExistence type="predicted"/>
<dbReference type="AlphaFoldDB" id="A0A6A5LI76"/>
<evidence type="ECO:0000313" key="1">
    <source>
        <dbReference type="EMBL" id="KAE9607192.1"/>
    </source>
</evidence>
<evidence type="ECO:0000313" key="2">
    <source>
        <dbReference type="Proteomes" id="UP000447434"/>
    </source>
</evidence>
<sequence>MGFDVYNDARSLRKKRVVVSNTYPFDSNPPLKKMCSGKFTSISKGSHLQALPIDILVKVLCGVDHEDLEQLFNVSKKIREATKMAKRLHFEYSTPKKKSVAFHTPIGMDHVNGFEDIEAPNAPLRKYRSTRNGINLCSISTVLFGRFDKVMINKIIDN</sequence>
<keyword evidence="2" id="KW-1185">Reference proteome</keyword>
<dbReference type="InterPro" id="IPR036047">
    <property type="entry name" value="F-box-like_dom_sf"/>
</dbReference>
<dbReference type="InterPro" id="IPR045286">
    <property type="entry name" value="FBS1-like"/>
</dbReference>
<dbReference type="EMBL" id="WOCE01000009">
    <property type="protein sequence ID" value="KAE9607192.1"/>
    <property type="molecule type" value="Genomic_DNA"/>
</dbReference>
<dbReference type="PROSITE" id="PS50181">
    <property type="entry name" value="FBOX"/>
    <property type="match status" value="1"/>
</dbReference>
<comment type="caution">
    <text evidence="1">The sequence shown here is derived from an EMBL/GenBank/DDBJ whole genome shotgun (WGS) entry which is preliminary data.</text>
</comment>
<gene>
    <name evidence="1" type="ORF">Lalb_Chr09g0327461</name>
</gene>
<dbReference type="PANTHER" id="PTHR34049:SF1">
    <property type="entry name" value="F-BOX PROTEIN SKIP27"/>
    <property type="match status" value="1"/>
</dbReference>
<organism evidence="1 2">
    <name type="scientific">Lupinus albus</name>
    <name type="common">White lupine</name>
    <name type="synonym">Lupinus termis</name>
    <dbReference type="NCBI Taxonomy" id="3870"/>
    <lineage>
        <taxon>Eukaryota</taxon>
        <taxon>Viridiplantae</taxon>
        <taxon>Streptophyta</taxon>
        <taxon>Embryophyta</taxon>
        <taxon>Tracheophyta</taxon>
        <taxon>Spermatophyta</taxon>
        <taxon>Magnoliopsida</taxon>
        <taxon>eudicotyledons</taxon>
        <taxon>Gunneridae</taxon>
        <taxon>Pentapetalae</taxon>
        <taxon>rosids</taxon>
        <taxon>fabids</taxon>
        <taxon>Fabales</taxon>
        <taxon>Fabaceae</taxon>
        <taxon>Papilionoideae</taxon>
        <taxon>50 kb inversion clade</taxon>
        <taxon>genistoids sensu lato</taxon>
        <taxon>core genistoids</taxon>
        <taxon>Genisteae</taxon>
        <taxon>Lupinus</taxon>
    </lineage>
</organism>
<name>A0A6A5LI76_LUPAL</name>
<dbReference type="PANTHER" id="PTHR34049">
    <property type="entry name" value="F-BOX PROTEIN SKIP27"/>
    <property type="match status" value="1"/>
</dbReference>
<dbReference type="SUPFAM" id="SSF81383">
    <property type="entry name" value="F-box domain"/>
    <property type="match status" value="1"/>
</dbReference>
<reference evidence="2" key="1">
    <citation type="journal article" date="2020" name="Nat. Commun.">
        <title>Genome sequence of the cluster root forming white lupin.</title>
        <authorList>
            <person name="Hufnagel B."/>
            <person name="Marques A."/>
            <person name="Soriano A."/>
            <person name="Marques L."/>
            <person name="Divol F."/>
            <person name="Doumas P."/>
            <person name="Sallet E."/>
            <person name="Mancinotti D."/>
            <person name="Carrere S."/>
            <person name="Marande W."/>
            <person name="Arribat S."/>
            <person name="Keller J."/>
            <person name="Huneau C."/>
            <person name="Blein T."/>
            <person name="Aime D."/>
            <person name="Laguerre M."/>
            <person name="Taylor J."/>
            <person name="Schubert V."/>
            <person name="Nelson M."/>
            <person name="Geu-Flores F."/>
            <person name="Crespi M."/>
            <person name="Gallardo-Guerrero K."/>
            <person name="Delaux P.-M."/>
            <person name="Salse J."/>
            <person name="Berges H."/>
            <person name="Guyot R."/>
            <person name="Gouzy J."/>
            <person name="Peret B."/>
        </authorList>
    </citation>
    <scope>NUCLEOTIDE SEQUENCE [LARGE SCALE GENOMIC DNA]</scope>
    <source>
        <strain evidence="2">cv. Amiga</strain>
    </source>
</reference>
<dbReference type="Proteomes" id="UP000447434">
    <property type="component" value="Chromosome 9"/>
</dbReference>
<dbReference type="InterPro" id="IPR001810">
    <property type="entry name" value="F-box_dom"/>
</dbReference>
<accession>A0A6A5LI76</accession>
<protein>
    <submittedName>
        <fullName evidence="1">Putative F-box domain-containing protein</fullName>
    </submittedName>
</protein>